<accession>A0A2J6R3L3</accession>
<reference evidence="2 3" key="1">
    <citation type="submission" date="2016-04" db="EMBL/GenBank/DDBJ databases">
        <title>A degradative enzymes factory behind the ericoid mycorrhizal symbiosis.</title>
        <authorList>
            <consortium name="DOE Joint Genome Institute"/>
            <person name="Martino E."/>
            <person name="Morin E."/>
            <person name="Grelet G."/>
            <person name="Kuo A."/>
            <person name="Kohler A."/>
            <person name="Daghino S."/>
            <person name="Barry K."/>
            <person name="Choi C."/>
            <person name="Cichocki N."/>
            <person name="Clum A."/>
            <person name="Copeland A."/>
            <person name="Hainaut M."/>
            <person name="Haridas S."/>
            <person name="Labutti K."/>
            <person name="Lindquist E."/>
            <person name="Lipzen A."/>
            <person name="Khouja H.-R."/>
            <person name="Murat C."/>
            <person name="Ohm R."/>
            <person name="Olson A."/>
            <person name="Spatafora J."/>
            <person name="Veneault-Fourrey C."/>
            <person name="Henrissat B."/>
            <person name="Grigoriev I."/>
            <person name="Martin F."/>
            <person name="Perotto S."/>
        </authorList>
    </citation>
    <scope>NUCLEOTIDE SEQUENCE [LARGE SCALE GENOMIC DNA]</scope>
    <source>
        <strain evidence="2 3">F</strain>
    </source>
</reference>
<dbReference type="EMBL" id="KZ613957">
    <property type="protein sequence ID" value="PMD33130.1"/>
    <property type="molecule type" value="Genomic_DNA"/>
</dbReference>
<dbReference type="Proteomes" id="UP000235786">
    <property type="component" value="Unassembled WGS sequence"/>
</dbReference>
<feature type="compositionally biased region" description="Basic and acidic residues" evidence="1">
    <location>
        <begin position="76"/>
        <end position="90"/>
    </location>
</feature>
<name>A0A2J6R3L3_HYAVF</name>
<feature type="compositionally biased region" description="Gly residues" evidence="1">
    <location>
        <begin position="60"/>
        <end position="75"/>
    </location>
</feature>
<proteinExistence type="predicted"/>
<organism evidence="2 3">
    <name type="scientific">Hyaloscypha variabilis (strain UAMH 11265 / GT02V1 / F)</name>
    <name type="common">Meliniomyces variabilis</name>
    <dbReference type="NCBI Taxonomy" id="1149755"/>
    <lineage>
        <taxon>Eukaryota</taxon>
        <taxon>Fungi</taxon>
        <taxon>Dikarya</taxon>
        <taxon>Ascomycota</taxon>
        <taxon>Pezizomycotina</taxon>
        <taxon>Leotiomycetes</taxon>
        <taxon>Helotiales</taxon>
        <taxon>Hyaloscyphaceae</taxon>
        <taxon>Hyaloscypha</taxon>
        <taxon>Hyaloscypha variabilis</taxon>
    </lineage>
</organism>
<feature type="compositionally biased region" description="Basic and acidic residues" evidence="1">
    <location>
        <begin position="1"/>
        <end position="20"/>
    </location>
</feature>
<dbReference type="OrthoDB" id="3439627at2759"/>
<evidence type="ECO:0000313" key="2">
    <source>
        <dbReference type="EMBL" id="PMD33130.1"/>
    </source>
</evidence>
<keyword evidence="3" id="KW-1185">Reference proteome</keyword>
<evidence type="ECO:0000256" key="1">
    <source>
        <dbReference type="SAM" id="MobiDB-lite"/>
    </source>
</evidence>
<sequence>MERRTQEPQRSDSSRADAEWKANPGLGNLVHGSDTEGSDVDRSGKATEMPDGDFEDHIASGGGSRGVKGWTGDGKGSLDHKPSSRTSEQK</sequence>
<evidence type="ECO:0000313" key="3">
    <source>
        <dbReference type="Proteomes" id="UP000235786"/>
    </source>
</evidence>
<gene>
    <name evidence="2" type="ORF">L207DRAFT_590196</name>
</gene>
<feature type="region of interest" description="Disordered" evidence="1">
    <location>
        <begin position="1"/>
        <end position="90"/>
    </location>
</feature>
<protein>
    <submittedName>
        <fullName evidence="2">Uncharacterized protein</fullName>
    </submittedName>
</protein>
<dbReference type="AlphaFoldDB" id="A0A2J6R3L3"/>